<dbReference type="Gene3D" id="3.10.20.310">
    <property type="entry name" value="membrane protein fhac"/>
    <property type="match status" value="5"/>
</dbReference>
<keyword evidence="3 8" id="KW-0812">Transmembrane</keyword>
<dbReference type="PIRSF" id="PIRSF006076">
    <property type="entry name" value="OM_assembly_OMP85"/>
    <property type="match status" value="1"/>
</dbReference>
<keyword evidence="2 8" id="KW-1134">Transmembrane beta strand</keyword>
<comment type="subunit">
    <text evidence="8">Part of the Bam complex.</text>
</comment>
<dbReference type="InterPro" id="IPR023707">
    <property type="entry name" value="OM_assembly_BamA"/>
</dbReference>
<keyword evidence="4 8" id="KW-0732">Signal</keyword>
<evidence type="ECO:0000256" key="7">
    <source>
        <dbReference type="ARBA" id="ARBA00023237"/>
    </source>
</evidence>
<dbReference type="GO" id="GO:0051205">
    <property type="term" value="P:protein insertion into membrane"/>
    <property type="evidence" value="ECO:0007669"/>
    <property type="project" value="UniProtKB-UniRule"/>
</dbReference>
<dbReference type="PANTHER" id="PTHR12815:SF23">
    <property type="entry name" value="OUTER MEMBRANE PROTEIN ASSEMBLY FACTOR BAMA"/>
    <property type="match status" value="1"/>
</dbReference>
<evidence type="ECO:0000256" key="8">
    <source>
        <dbReference type="HAMAP-Rule" id="MF_01430"/>
    </source>
</evidence>
<dbReference type="RefSeq" id="WP_186411383.1">
    <property type="nucleotide sequence ID" value="NZ_FLQY01000215.1"/>
</dbReference>
<feature type="domain" description="POTRA" evidence="10">
    <location>
        <begin position="24"/>
        <end position="91"/>
    </location>
</feature>
<evidence type="ECO:0000256" key="5">
    <source>
        <dbReference type="ARBA" id="ARBA00022737"/>
    </source>
</evidence>
<reference evidence="11 12" key="1">
    <citation type="submission" date="2016-06" db="EMBL/GenBank/DDBJ databases">
        <authorList>
            <person name="Kjaerup R.B."/>
            <person name="Dalgaard T.S."/>
            <person name="Juul-Madsen H.R."/>
        </authorList>
    </citation>
    <scope>NUCLEOTIDE SEQUENCE [LARGE SCALE GENOMIC DNA]</scope>
    <source>
        <strain evidence="11">2</strain>
    </source>
</reference>
<dbReference type="GO" id="GO:0009279">
    <property type="term" value="C:cell outer membrane"/>
    <property type="evidence" value="ECO:0007669"/>
    <property type="project" value="UniProtKB-SubCell"/>
</dbReference>
<keyword evidence="7 8" id="KW-0998">Cell outer membrane</keyword>
<dbReference type="InterPro" id="IPR039910">
    <property type="entry name" value="D15-like"/>
</dbReference>
<dbReference type="NCBIfam" id="TIGR03303">
    <property type="entry name" value="OM_YaeT"/>
    <property type="match status" value="1"/>
</dbReference>
<dbReference type="PROSITE" id="PS51779">
    <property type="entry name" value="POTRA"/>
    <property type="match status" value="5"/>
</dbReference>
<evidence type="ECO:0000256" key="9">
    <source>
        <dbReference type="NCBIfam" id="TIGR03303"/>
    </source>
</evidence>
<feature type="chain" id="PRO_5009003135" description="Outer membrane protein assembly factor BamA" evidence="8">
    <location>
        <begin position="21"/>
        <end position="793"/>
    </location>
</feature>
<comment type="subcellular location">
    <subcellularLocation>
        <location evidence="8">Cell outer membrane</location>
    </subcellularLocation>
    <subcellularLocation>
        <location evidence="1">Membrane</location>
    </subcellularLocation>
</comment>
<evidence type="ECO:0000313" key="12">
    <source>
        <dbReference type="Proteomes" id="UP000199600"/>
    </source>
</evidence>
<name>A0A1A8XVU0_9RHOO</name>
<dbReference type="Gene3D" id="2.40.160.50">
    <property type="entry name" value="membrane protein fhac: a member of the omp85/tpsb transporter family"/>
    <property type="match status" value="1"/>
</dbReference>
<evidence type="ECO:0000256" key="3">
    <source>
        <dbReference type="ARBA" id="ARBA00022692"/>
    </source>
</evidence>
<evidence type="ECO:0000256" key="2">
    <source>
        <dbReference type="ARBA" id="ARBA00022452"/>
    </source>
</evidence>
<feature type="signal peptide" evidence="8">
    <location>
        <begin position="1"/>
        <end position="20"/>
    </location>
</feature>
<accession>A0A1A8XVU0</accession>
<feature type="domain" description="POTRA" evidence="10">
    <location>
        <begin position="175"/>
        <end position="263"/>
    </location>
</feature>
<dbReference type="HAMAP" id="MF_01430">
    <property type="entry name" value="OM_assembly_BamA"/>
    <property type="match status" value="1"/>
</dbReference>
<evidence type="ECO:0000313" key="11">
    <source>
        <dbReference type="EMBL" id="SBT08846.1"/>
    </source>
</evidence>
<protein>
    <recommendedName>
        <fullName evidence="8 9">Outer membrane protein assembly factor BamA</fullName>
    </recommendedName>
</protein>
<evidence type="ECO:0000256" key="4">
    <source>
        <dbReference type="ARBA" id="ARBA00022729"/>
    </source>
</evidence>
<feature type="domain" description="POTRA" evidence="10">
    <location>
        <begin position="266"/>
        <end position="344"/>
    </location>
</feature>
<dbReference type="Pfam" id="PF01103">
    <property type="entry name" value="Omp85"/>
    <property type="match status" value="1"/>
</dbReference>
<feature type="domain" description="POTRA" evidence="10">
    <location>
        <begin position="92"/>
        <end position="172"/>
    </location>
</feature>
<comment type="function">
    <text evidence="8">Part of the outer membrane protein assembly complex, which is involved in assembly and insertion of beta-barrel proteins into the outer membrane.</text>
</comment>
<keyword evidence="6 8" id="KW-0472">Membrane</keyword>
<dbReference type="InterPro" id="IPR000184">
    <property type="entry name" value="Bac_surfAg_D15"/>
</dbReference>
<evidence type="ECO:0000259" key="10">
    <source>
        <dbReference type="PROSITE" id="PS51779"/>
    </source>
</evidence>
<comment type="similarity">
    <text evidence="8">Belongs to the BamA family.</text>
</comment>
<dbReference type="PANTHER" id="PTHR12815">
    <property type="entry name" value="SORTING AND ASSEMBLY MACHINERY SAMM50 PROTEIN FAMILY MEMBER"/>
    <property type="match status" value="1"/>
</dbReference>
<dbReference type="EMBL" id="FLQY01000215">
    <property type="protein sequence ID" value="SBT08846.1"/>
    <property type="molecule type" value="Genomic_DNA"/>
</dbReference>
<proteinExistence type="inferred from homology"/>
<dbReference type="InterPro" id="IPR010827">
    <property type="entry name" value="BamA/TamA_POTRA"/>
</dbReference>
<feature type="domain" description="POTRA" evidence="10">
    <location>
        <begin position="347"/>
        <end position="421"/>
    </location>
</feature>
<dbReference type="InterPro" id="IPR034746">
    <property type="entry name" value="POTRA"/>
</dbReference>
<keyword evidence="12" id="KW-1185">Reference proteome</keyword>
<dbReference type="Proteomes" id="UP000199600">
    <property type="component" value="Unassembled WGS sequence"/>
</dbReference>
<evidence type="ECO:0000256" key="6">
    <source>
        <dbReference type="ARBA" id="ARBA00023136"/>
    </source>
</evidence>
<organism evidence="11 12">
    <name type="scientific">Candidatus Propionivibrio aalborgensis</name>
    <dbReference type="NCBI Taxonomy" id="1860101"/>
    <lineage>
        <taxon>Bacteria</taxon>
        <taxon>Pseudomonadati</taxon>
        <taxon>Pseudomonadota</taxon>
        <taxon>Betaproteobacteria</taxon>
        <taxon>Rhodocyclales</taxon>
        <taxon>Rhodocyclaceae</taxon>
        <taxon>Propionivibrio</taxon>
    </lineage>
</organism>
<gene>
    <name evidence="8 11" type="primary">bamA</name>
    <name evidence="11" type="ORF">PROAA_2920004</name>
</gene>
<dbReference type="GO" id="GO:0043165">
    <property type="term" value="P:Gram-negative-bacterium-type cell outer membrane assembly"/>
    <property type="evidence" value="ECO:0007669"/>
    <property type="project" value="UniProtKB-UniRule"/>
</dbReference>
<dbReference type="FunFam" id="3.10.20.310:FF:000002">
    <property type="entry name" value="Outer membrane protein assembly factor BamA"/>
    <property type="match status" value="1"/>
</dbReference>
<sequence precursor="true">MMKNLLAGLIATLFVTGASAFEPFIVKDIRLDGIQRTEAGTVFSYLPIKVGDTMTNDKAAQAIKTLFATGFFKDVRIEIDGDVVIVALEERPAIAQIDFVGLKEFDKEQLTKGLKEAGFAVSRSFDRSMLERAEQELKRQYLTRGKYGVVITTTVTPLERNRVSINFNINEGDAAKIKQINIVGANSFKEKDLLALFQLQTPNWISWYTKNDQYSKQKLAADLEALRSYYLNRGYLEFNIDSTQVSISPDKKDIFITISIVEGDRYIVSSMKLAGDLILPEDEFRKAMKIKPGDVFSREMLNESTKAISDKLSAMGYAFANVNAAPELDKEKRQVAFTVFVDPGKRVYVRRINISGNTKTRDEVIRQEVRQMEGAWYDDGRVKLSRERIDKTNYFGEVNVETPPVPGTTDQVDVDIHVTEKSTGSISLGAGFSQSEKLVLSGSVSQANIFGSGKFLALQVNTGTINRTLGISYTNPYFTVDGVSQGFDAYYKKTNPTSLDYQYKTVSAGGGIRFGIPIAEKQSINFGLAIDQTKVEIDPTDPDTPTQYLRFNNEFCGSGSSTIPANLSTIPTSCTNLTLPLTVGWVSDTKDSVLSPTRGALQKANVEFALPGGDLKFYRLSYQHQRFFPVTQNMVLMLNGELGYSKGLSGQEVPFYKNFYAGGVGSVRGYDTASLGPYEIAPTTGDEVRLGGTRRVVFNAELSMPLYGFGIDKSVRWGPFFDAGQVYGDSDTQTGTCNVGGGICDQGPIRMSLGLAATWISPFGPLKFSIAQPLNDEKNDKLQVFQFQMGQTF</sequence>
<dbReference type="AlphaFoldDB" id="A0A1A8XVU0"/>
<keyword evidence="5 8" id="KW-0677">Repeat</keyword>
<evidence type="ECO:0000256" key="1">
    <source>
        <dbReference type="ARBA" id="ARBA00004370"/>
    </source>
</evidence>
<dbReference type="Pfam" id="PF07244">
    <property type="entry name" value="POTRA"/>
    <property type="match status" value="5"/>
</dbReference>